<dbReference type="RefSeq" id="XP_020068385.1">
    <property type="nucleotide sequence ID" value="XM_020213859.1"/>
</dbReference>
<dbReference type="EMBL" id="KV453942">
    <property type="protein sequence ID" value="ODV71346.1"/>
    <property type="molecule type" value="Genomic_DNA"/>
</dbReference>
<dbReference type="AlphaFoldDB" id="A0A0H5C8Z6"/>
<proteinExistence type="predicted"/>
<organism evidence="2 4">
    <name type="scientific">Cyberlindnera jadinii (strain ATCC 18201 / CBS 1600 / BCRC 20928 / JCM 3617 / NBRC 0987 / NRRL Y-1542)</name>
    <name type="common">Torula yeast</name>
    <name type="synonym">Candida utilis</name>
    <dbReference type="NCBI Taxonomy" id="983966"/>
    <lineage>
        <taxon>Eukaryota</taxon>
        <taxon>Fungi</taxon>
        <taxon>Dikarya</taxon>
        <taxon>Ascomycota</taxon>
        <taxon>Saccharomycotina</taxon>
        <taxon>Saccharomycetes</taxon>
        <taxon>Phaffomycetales</taxon>
        <taxon>Phaffomycetaceae</taxon>
        <taxon>Cyberlindnera</taxon>
    </lineage>
</organism>
<gene>
    <name evidence="2" type="ORF">BN1211_5745</name>
    <name evidence="3" type="ORF">CYBJADRAFT_164533</name>
</gene>
<evidence type="ECO:0000313" key="4">
    <source>
        <dbReference type="Proteomes" id="UP000038830"/>
    </source>
</evidence>
<dbReference type="Proteomes" id="UP000038830">
    <property type="component" value="Unassembled WGS sequence"/>
</dbReference>
<reference evidence="2" key="1">
    <citation type="submission" date="2014-12" db="EMBL/GenBank/DDBJ databases">
        <authorList>
            <person name="Jaenicke S."/>
        </authorList>
    </citation>
    <scope>NUCLEOTIDE SEQUENCE [LARGE SCALE GENOMIC DNA]</scope>
    <source>
        <strain evidence="2">CBS1600</strain>
    </source>
</reference>
<accession>A0A1E4RVR9</accession>
<dbReference type="InterPro" id="IPR024368">
    <property type="entry name" value="Ecl1/2/3"/>
</dbReference>
<evidence type="ECO:0000256" key="1">
    <source>
        <dbReference type="SAM" id="MobiDB-lite"/>
    </source>
</evidence>
<feature type="region of interest" description="Disordered" evidence="1">
    <location>
        <begin position="95"/>
        <end position="141"/>
    </location>
</feature>
<feature type="region of interest" description="Disordered" evidence="1">
    <location>
        <begin position="53"/>
        <end position="73"/>
    </location>
</feature>
<dbReference type="OrthoDB" id="2563506at2759"/>
<keyword evidence="5" id="KW-1185">Reference proteome</keyword>
<dbReference type="Proteomes" id="UP000094389">
    <property type="component" value="Unassembled WGS sequence"/>
</dbReference>
<feature type="compositionally biased region" description="Low complexity" evidence="1">
    <location>
        <begin position="105"/>
        <end position="122"/>
    </location>
</feature>
<evidence type="ECO:0000313" key="2">
    <source>
        <dbReference type="EMBL" id="CEP24821.1"/>
    </source>
</evidence>
<sequence length="156" mass="17073">MSAFNDYCIVCEKICTNHAVYCSDECKLRDTRSHFQFNNNVPQLISPVLQPRQDSIASMMEDDGDESDEHPSHEYLIKSPLLLSSTLKNEQSIAGLSLDNVPRESTSTPPASSSASIASSSSRNDPPASCPKSSSHDSSLAASSNYYKKWLSVSHN</sequence>
<protein>
    <submittedName>
        <fullName evidence="2">Uncharacterized protein</fullName>
    </submittedName>
</protein>
<evidence type="ECO:0000313" key="5">
    <source>
        <dbReference type="Proteomes" id="UP000094389"/>
    </source>
</evidence>
<dbReference type="GeneID" id="30988255"/>
<reference evidence="3 5" key="3">
    <citation type="journal article" date="2016" name="Proc. Natl. Acad. Sci. U.S.A.">
        <title>Comparative genomics of biotechnologically important yeasts.</title>
        <authorList>
            <person name="Riley R."/>
            <person name="Haridas S."/>
            <person name="Wolfe K.H."/>
            <person name="Lopes M.R."/>
            <person name="Hittinger C.T."/>
            <person name="Goeker M."/>
            <person name="Salamov A.A."/>
            <person name="Wisecaver J.H."/>
            <person name="Long T.M."/>
            <person name="Calvey C.H."/>
            <person name="Aerts A.L."/>
            <person name="Barry K.W."/>
            <person name="Choi C."/>
            <person name="Clum A."/>
            <person name="Coughlan A.Y."/>
            <person name="Deshpande S."/>
            <person name="Douglass A.P."/>
            <person name="Hanson S.J."/>
            <person name="Klenk H.-P."/>
            <person name="LaButti K.M."/>
            <person name="Lapidus A."/>
            <person name="Lindquist E.A."/>
            <person name="Lipzen A.M."/>
            <person name="Meier-Kolthoff J.P."/>
            <person name="Ohm R.A."/>
            <person name="Otillar R.P."/>
            <person name="Pangilinan J.L."/>
            <person name="Peng Y."/>
            <person name="Rokas A."/>
            <person name="Rosa C.A."/>
            <person name="Scheuner C."/>
            <person name="Sibirny A.A."/>
            <person name="Slot J.C."/>
            <person name="Stielow J.B."/>
            <person name="Sun H."/>
            <person name="Kurtzman C.P."/>
            <person name="Blackwell M."/>
            <person name="Grigoriev I.V."/>
            <person name="Jeffries T.W."/>
        </authorList>
    </citation>
    <scope>NUCLEOTIDE SEQUENCE [LARGE SCALE GENOMIC DNA]</scope>
    <source>
        <strain evidence="5">ATCC 18201 / CBS 1600 / BCRC 20928 / JCM 3617 / NBRC 0987 / NRRL Y-1542</strain>
        <strain evidence="3">NRRL Y-1542</strain>
    </source>
</reference>
<dbReference type="Pfam" id="PF12855">
    <property type="entry name" value="Ecl1"/>
    <property type="match status" value="1"/>
</dbReference>
<evidence type="ECO:0000313" key="3">
    <source>
        <dbReference type="EMBL" id="ODV71346.1"/>
    </source>
</evidence>
<accession>A0A0H5C8Z6</accession>
<dbReference type="OMA" id="AFDNYCI"/>
<reference evidence="4" key="2">
    <citation type="journal article" date="2015" name="J. Biotechnol.">
        <title>The structure of the Cyberlindnera jadinii genome and its relation to Candida utilis analyzed by the occurrence of single nucleotide polymorphisms.</title>
        <authorList>
            <person name="Rupp O."/>
            <person name="Brinkrolf K."/>
            <person name="Buerth C."/>
            <person name="Kunigo M."/>
            <person name="Schneider J."/>
            <person name="Jaenicke S."/>
            <person name="Goesmann A."/>
            <person name="Puehler A."/>
            <person name="Jaeger K.-E."/>
            <person name="Ernst J.F."/>
        </authorList>
    </citation>
    <scope>NUCLEOTIDE SEQUENCE [LARGE SCALE GENOMIC DNA]</scope>
    <source>
        <strain evidence="4">ATCC 18201 / CBS 1600 / BCRC 20928 / JCM 3617 / NBRC 0987 / NRRL Y-1542</strain>
    </source>
</reference>
<dbReference type="EMBL" id="CDQK01000007">
    <property type="protein sequence ID" value="CEP24821.1"/>
    <property type="molecule type" value="Genomic_DNA"/>
</dbReference>
<name>A0A0H5C8Z6_CYBJN</name>